<evidence type="ECO:0000259" key="1">
    <source>
        <dbReference type="Pfam" id="PF08972"/>
    </source>
</evidence>
<dbReference type="RefSeq" id="WP_099620548.1">
    <property type="nucleotide sequence ID" value="NZ_CP024201.1"/>
</dbReference>
<dbReference type="Pfam" id="PF08972">
    <property type="entry name" value="DUF1902"/>
    <property type="match status" value="1"/>
</dbReference>
<dbReference type="OrthoDB" id="7205622at2"/>
<dbReference type="Proteomes" id="UP000228945">
    <property type="component" value="Chromosome"/>
</dbReference>
<evidence type="ECO:0000313" key="2">
    <source>
        <dbReference type="EMBL" id="ATQ41291.1"/>
    </source>
</evidence>
<evidence type="ECO:0000313" key="3">
    <source>
        <dbReference type="Proteomes" id="UP000228945"/>
    </source>
</evidence>
<gene>
    <name evidence="2" type="ORF">CSW64_02120</name>
</gene>
<dbReference type="SUPFAM" id="SSF143100">
    <property type="entry name" value="TTHA1013/TTHA0281-like"/>
    <property type="match status" value="1"/>
</dbReference>
<dbReference type="InterPro" id="IPR015066">
    <property type="entry name" value="DUF1902"/>
</dbReference>
<dbReference type="EMBL" id="CP024201">
    <property type="protein sequence ID" value="ATQ41291.1"/>
    <property type="molecule type" value="Genomic_DNA"/>
</dbReference>
<reference evidence="2 3" key="1">
    <citation type="submission" date="2017-10" db="EMBL/GenBank/DDBJ databases">
        <title>Genome sequence of Caulobacter mirabilis FWC38.</title>
        <authorList>
            <person name="Fiebig A."/>
            <person name="Crosson S."/>
        </authorList>
    </citation>
    <scope>NUCLEOTIDE SEQUENCE [LARGE SCALE GENOMIC DNA]</scope>
    <source>
        <strain evidence="2 3">FWC 38</strain>
    </source>
</reference>
<dbReference type="Gene3D" id="3.30.2390.10">
    <property type="entry name" value="TTHA1013-like"/>
    <property type="match status" value="1"/>
</dbReference>
<organism evidence="2 3">
    <name type="scientific">Caulobacter mirabilis</name>
    <dbReference type="NCBI Taxonomy" id="69666"/>
    <lineage>
        <taxon>Bacteria</taxon>
        <taxon>Pseudomonadati</taxon>
        <taxon>Pseudomonadota</taxon>
        <taxon>Alphaproteobacteria</taxon>
        <taxon>Caulobacterales</taxon>
        <taxon>Caulobacteraceae</taxon>
        <taxon>Caulobacter</taxon>
    </lineage>
</organism>
<proteinExistence type="predicted"/>
<protein>
    <recommendedName>
        <fullName evidence="1">DUF1902 domain-containing protein</fullName>
    </recommendedName>
</protein>
<accession>A0A2D2ATH3</accession>
<dbReference type="InterPro" id="IPR035069">
    <property type="entry name" value="TTHA1013/TTHA0281-like"/>
</dbReference>
<feature type="domain" description="DUF1902" evidence="1">
    <location>
        <begin position="5"/>
        <end position="65"/>
    </location>
</feature>
<dbReference type="KEGG" id="cmb:CSW64_02120"/>
<name>A0A2D2ATH3_9CAUL</name>
<keyword evidence="3" id="KW-1185">Reference proteome</keyword>
<sequence>MSKRYHVQADWDAEAKVWVSSSNIPGLHIEADTLGEFMELVEALAPEMLSDNLGIHGPVPLDVQANGVLLLTVA</sequence>
<dbReference type="AlphaFoldDB" id="A0A2D2ATH3"/>